<dbReference type="Proteomes" id="UP001418796">
    <property type="component" value="Unassembled WGS sequence"/>
</dbReference>
<accession>A0ABU9VLQ7</accession>
<comment type="caution">
    <text evidence="1">The sequence shown here is derived from an EMBL/GenBank/DDBJ whole genome shotgun (WGS) entry which is preliminary data.</text>
</comment>
<evidence type="ECO:0000313" key="2">
    <source>
        <dbReference type="Proteomes" id="UP001418796"/>
    </source>
</evidence>
<dbReference type="PROSITE" id="PS51257">
    <property type="entry name" value="PROKAR_LIPOPROTEIN"/>
    <property type="match status" value="1"/>
</dbReference>
<sequence length="123" mass="13710">MKKLIISLCILGFALTGCTGSEEVAAELSDVPSVIEEKVDHTLQLQLIYGKDRDKPYVIYQSDQKVDYVVDITDDTYTLKLTETSEEAPEEGSLHIFQINTSDTDIISVYLNNIETAFDVVST</sequence>
<gene>
    <name evidence="1" type="ORF">MKY91_16950</name>
</gene>
<name>A0ABU9VLQ7_9BACI</name>
<proteinExistence type="predicted"/>
<protein>
    <recommendedName>
        <fullName evidence="3">Peptidylprolyl isomerase</fullName>
    </recommendedName>
</protein>
<dbReference type="EMBL" id="JBCITK010000001">
    <property type="protein sequence ID" value="MEN0644845.1"/>
    <property type="molecule type" value="Genomic_DNA"/>
</dbReference>
<evidence type="ECO:0008006" key="3">
    <source>
        <dbReference type="Google" id="ProtNLM"/>
    </source>
</evidence>
<dbReference type="RefSeq" id="WP_343131466.1">
    <property type="nucleotide sequence ID" value="NZ_JBCITK010000001.1"/>
</dbReference>
<keyword evidence="2" id="KW-1185">Reference proteome</keyword>
<evidence type="ECO:0000313" key="1">
    <source>
        <dbReference type="EMBL" id="MEN0644845.1"/>
    </source>
</evidence>
<reference evidence="1 2" key="1">
    <citation type="submission" date="2024-03" db="EMBL/GenBank/DDBJ databases">
        <title>Bacilli Hybrid Assemblies.</title>
        <authorList>
            <person name="Kovac J."/>
        </authorList>
    </citation>
    <scope>NUCLEOTIDE SEQUENCE [LARGE SCALE GENOMIC DNA]</scope>
    <source>
        <strain evidence="1 2">FSL R7-0666</strain>
    </source>
</reference>
<organism evidence="1 2">
    <name type="scientific">Alkalicoccobacillus gibsonii</name>
    <dbReference type="NCBI Taxonomy" id="79881"/>
    <lineage>
        <taxon>Bacteria</taxon>
        <taxon>Bacillati</taxon>
        <taxon>Bacillota</taxon>
        <taxon>Bacilli</taxon>
        <taxon>Bacillales</taxon>
        <taxon>Bacillaceae</taxon>
        <taxon>Alkalicoccobacillus</taxon>
    </lineage>
</organism>